<evidence type="ECO:0000313" key="3">
    <source>
        <dbReference type="Proteomes" id="UP001652442"/>
    </source>
</evidence>
<dbReference type="InterPro" id="IPR000257">
    <property type="entry name" value="Uroporphyrinogen_deCOase"/>
</dbReference>
<proteinExistence type="predicted"/>
<dbReference type="InterPro" id="IPR038071">
    <property type="entry name" value="UROD/MetE-like_sf"/>
</dbReference>
<keyword evidence="3" id="KW-1185">Reference proteome</keyword>
<reference evidence="2 3" key="1">
    <citation type="journal article" date="2021" name="ISME Commun">
        <title>Automated analysis of genomic sequences facilitates high-throughput and comprehensive description of bacteria.</title>
        <authorList>
            <person name="Hitch T.C.A."/>
        </authorList>
    </citation>
    <scope>NUCLEOTIDE SEQUENCE [LARGE SCALE GENOMIC DNA]</scope>
    <source>
        <strain evidence="2 3">Sanger_109</strain>
    </source>
</reference>
<dbReference type="Pfam" id="PF01208">
    <property type="entry name" value="URO-D"/>
    <property type="match status" value="1"/>
</dbReference>
<evidence type="ECO:0000259" key="1">
    <source>
        <dbReference type="Pfam" id="PF01208"/>
    </source>
</evidence>
<organism evidence="2 3">
    <name type="scientific">Brotonthovivens ammoniilytica</name>
    <dbReference type="NCBI Taxonomy" id="2981725"/>
    <lineage>
        <taxon>Bacteria</taxon>
        <taxon>Bacillati</taxon>
        <taxon>Bacillota</taxon>
        <taxon>Clostridia</taxon>
        <taxon>Lachnospirales</taxon>
        <taxon>Lachnospiraceae</taxon>
        <taxon>Brotonthovivens</taxon>
    </lineage>
</organism>
<evidence type="ECO:0000313" key="2">
    <source>
        <dbReference type="EMBL" id="MCU6762709.1"/>
    </source>
</evidence>
<dbReference type="RefSeq" id="WP_158425416.1">
    <property type="nucleotide sequence ID" value="NZ_JAOQJQ010000004.1"/>
</dbReference>
<name>A0ABT2TKG9_9FIRM</name>
<sequence>MGTNEALHPDYSRRLKLFEDSITCQRVDHVMAAPYITYLPITLYGETTIKDTIADWRNALPSFLRYHKEYQPDFAYGPKSIFCGPAMEALDCQFVRWPGKHFDDDNIGFQIPDKEYMAQEEYLEYAEDPTGFLMKKILPRHYGKYKGLGMLDFSNAVWHGGMYATLPAVNPEVKESFNAIIDCAGKLSEQVGAVGDYFNTLAGMGIPSGSDYMTSAPFDIFNDTLRGFLNVSMDIYECPDELLAAVNAASKVQVRGLKNMMKSRPMRVIGFMLHNGFDSFMSRENFETFYWPGLKDCIDACIEYNVTPWIYVEDSYMSKLDIIERDVPAHKCMMTFTGTNDMKKIKERFGGKYCLRGGLEGTMLEYASPDDVVKAVKEAIDIYAPGGGYILDFDVNIDNAKPENLQAFFDTARNYMKY</sequence>
<protein>
    <recommendedName>
        <fullName evidence="1">Uroporphyrinogen decarboxylase (URO-D) domain-containing protein</fullName>
    </recommendedName>
</protein>
<dbReference type="Gene3D" id="3.20.20.210">
    <property type="match status" value="1"/>
</dbReference>
<gene>
    <name evidence="2" type="ORF">OCV88_10225</name>
</gene>
<dbReference type="EMBL" id="JAOQJQ010000004">
    <property type="protein sequence ID" value="MCU6762709.1"/>
    <property type="molecule type" value="Genomic_DNA"/>
</dbReference>
<accession>A0ABT2TKG9</accession>
<feature type="domain" description="Uroporphyrinogen decarboxylase (URO-D)" evidence="1">
    <location>
        <begin position="215"/>
        <end position="415"/>
    </location>
</feature>
<comment type="caution">
    <text evidence="2">The sequence shown here is derived from an EMBL/GenBank/DDBJ whole genome shotgun (WGS) entry which is preliminary data.</text>
</comment>
<dbReference type="Proteomes" id="UP001652442">
    <property type="component" value="Unassembled WGS sequence"/>
</dbReference>
<dbReference type="SUPFAM" id="SSF51726">
    <property type="entry name" value="UROD/MetE-like"/>
    <property type="match status" value="1"/>
</dbReference>